<dbReference type="EMBL" id="BDIP01005994">
    <property type="protein sequence ID" value="GIQ90283.1"/>
    <property type="molecule type" value="Genomic_DNA"/>
</dbReference>
<dbReference type="AlphaFoldDB" id="A0A9K3GPC9"/>
<gene>
    <name evidence="2" type="ORF">KIPB_013018</name>
</gene>
<keyword evidence="3" id="KW-1185">Reference proteome</keyword>
<organism evidence="2 3">
    <name type="scientific">Kipferlia bialata</name>
    <dbReference type="NCBI Taxonomy" id="797122"/>
    <lineage>
        <taxon>Eukaryota</taxon>
        <taxon>Metamonada</taxon>
        <taxon>Carpediemonas-like organisms</taxon>
        <taxon>Kipferlia</taxon>
    </lineage>
</organism>
<keyword evidence="1" id="KW-0812">Transmembrane</keyword>
<proteinExistence type="predicted"/>
<accession>A0A9K3GPC9</accession>
<feature type="transmembrane region" description="Helical" evidence="1">
    <location>
        <begin position="49"/>
        <end position="72"/>
    </location>
</feature>
<reference evidence="2 3" key="1">
    <citation type="journal article" date="2018" name="PLoS ONE">
        <title>The draft genome of Kipferlia bialata reveals reductive genome evolution in fornicate parasites.</title>
        <authorList>
            <person name="Tanifuji G."/>
            <person name="Takabayashi S."/>
            <person name="Kume K."/>
            <person name="Takagi M."/>
            <person name="Nakayama T."/>
            <person name="Kamikawa R."/>
            <person name="Inagaki Y."/>
            <person name="Hashimoto T."/>
        </authorList>
    </citation>
    <scope>NUCLEOTIDE SEQUENCE [LARGE SCALE GENOMIC DNA]</scope>
    <source>
        <strain evidence="2">NY0173</strain>
    </source>
</reference>
<protein>
    <submittedName>
        <fullName evidence="2">Uncharacterized protein</fullName>
    </submittedName>
</protein>
<dbReference type="Proteomes" id="UP000265618">
    <property type="component" value="Unassembled WGS sequence"/>
</dbReference>
<name>A0A9K3GPC9_9EUKA</name>
<comment type="caution">
    <text evidence="2">The sequence shown here is derived from an EMBL/GenBank/DDBJ whole genome shotgun (WGS) entry which is preliminary data.</text>
</comment>
<evidence type="ECO:0000256" key="1">
    <source>
        <dbReference type="SAM" id="Phobius"/>
    </source>
</evidence>
<keyword evidence="1" id="KW-0472">Membrane</keyword>
<keyword evidence="1" id="KW-1133">Transmembrane helix</keyword>
<evidence type="ECO:0000313" key="3">
    <source>
        <dbReference type="Proteomes" id="UP000265618"/>
    </source>
</evidence>
<evidence type="ECO:0000313" key="2">
    <source>
        <dbReference type="EMBL" id="GIQ90283.1"/>
    </source>
</evidence>
<sequence length="110" mass="11603">MNQDPDMLAPVPVYAVPVHVNGTLTVPGSVTATVSDSGSVPPKRSKKTIIIMVSCILVAVIVAAAVVLYFVLSDDDDDLEPRNGQVLCYDNSEAITCPASSSEAFYFQVG</sequence>